<name>A0A517PHW9_9PLAN</name>
<dbReference type="InterPro" id="IPR011032">
    <property type="entry name" value="GroES-like_sf"/>
</dbReference>
<keyword evidence="6" id="KW-0694">RNA-binding</keyword>
<dbReference type="SUPFAM" id="SSF51735">
    <property type="entry name" value="NAD(P)-binding Rossmann-fold domains"/>
    <property type="match status" value="1"/>
</dbReference>
<keyword evidence="4" id="KW-0963">Cytoplasm</keyword>
<dbReference type="OrthoDB" id="9792162at2"/>
<keyword evidence="8" id="KW-0479">Metal-binding</keyword>
<protein>
    <recommendedName>
        <fullName evidence="8">Zinc-type alcohol dehydrogenase-like protein</fullName>
    </recommendedName>
</protein>
<dbReference type="Pfam" id="PF00107">
    <property type="entry name" value="ADH_zinc_N"/>
    <property type="match status" value="1"/>
</dbReference>
<dbReference type="PROSITE" id="PS01162">
    <property type="entry name" value="QOR_ZETA_CRYSTAL"/>
    <property type="match status" value="1"/>
</dbReference>
<dbReference type="GO" id="GO:0016491">
    <property type="term" value="F:oxidoreductase activity"/>
    <property type="evidence" value="ECO:0007669"/>
    <property type="project" value="UniProtKB-KW"/>
</dbReference>
<proteinExistence type="inferred from homology"/>
<feature type="domain" description="Enoyl reductase (ER)" evidence="9">
    <location>
        <begin position="13"/>
        <end position="334"/>
    </location>
</feature>
<dbReference type="NCBIfam" id="TIGR02817">
    <property type="entry name" value="adh_fam_1"/>
    <property type="match status" value="1"/>
</dbReference>
<dbReference type="EMBL" id="CP036266">
    <property type="protein sequence ID" value="QDT18931.1"/>
    <property type="molecule type" value="Genomic_DNA"/>
</dbReference>
<dbReference type="PANTHER" id="PTHR44154:SF1">
    <property type="entry name" value="QUINONE OXIDOREDUCTASE"/>
    <property type="match status" value="1"/>
</dbReference>
<evidence type="ECO:0000256" key="4">
    <source>
        <dbReference type="ARBA" id="ARBA00022490"/>
    </source>
</evidence>
<keyword evidence="8" id="KW-0560">Oxidoreductase</keyword>
<comment type="similarity">
    <text evidence="2 8">Belongs to the zinc-containing alcohol dehydrogenase family. Quinone oxidoreductase subfamily.</text>
</comment>
<keyword evidence="11" id="KW-1185">Reference proteome</keyword>
<accession>A0A517PHW9</accession>
<gene>
    <name evidence="10" type="ORF">HG66A1_06940</name>
</gene>
<dbReference type="InterPro" id="IPR013149">
    <property type="entry name" value="ADH-like_C"/>
</dbReference>
<dbReference type="PANTHER" id="PTHR44154">
    <property type="entry name" value="QUINONE OXIDOREDUCTASE"/>
    <property type="match status" value="1"/>
</dbReference>
<evidence type="ECO:0000256" key="3">
    <source>
        <dbReference type="ARBA" id="ARBA00011881"/>
    </source>
</evidence>
<keyword evidence="5" id="KW-0521">NADP</keyword>
<evidence type="ECO:0000256" key="6">
    <source>
        <dbReference type="ARBA" id="ARBA00022884"/>
    </source>
</evidence>
<dbReference type="InterPro" id="IPR020843">
    <property type="entry name" value="ER"/>
</dbReference>
<dbReference type="Pfam" id="PF08240">
    <property type="entry name" value="ADH_N"/>
    <property type="match status" value="1"/>
</dbReference>
<dbReference type="InterPro" id="IPR014182">
    <property type="entry name" value="ADH_Zn_typ-1"/>
</dbReference>
<evidence type="ECO:0000256" key="2">
    <source>
        <dbReference type="ARBA" id="ARBA00010371"/>
    </source>
</evidence>
<evidence type="ECO:0000313" key="10">
    <source>
        <dbReference type="EMBL" id="QDT18931.1"/>
    </source>
</evidence>
<dbReference type="Gene3D" id="3.90.180.10">
    <property type="entry name" value="Medium-chain alcohol dehydrogenases, catalytic domain"/>
    <property type="match status" value="1"/>
</dbReference>
<evidence type="ECO:0000313" key="11">
    <source>
        <dbReference type="Proteomes" id="UP000320421"/>
    </source>
</evidence>
<dbReference type="InterPro" id="IPR013154">
    <property type="entry name" value="ADH-like_N"/>
</dbReference>
<comment type="subunit">
    <text evidence="3">Homotetramer.</text>
</comment>
<dbReference type="AlphaFoldDB" id="A0A517PHW9"/>
<dbReference type="GO" id="GO:0003723">
    <property type="term" value="F:RNA binding"/>
    <property type="evidence" value="ECO:0007669"/>
    <property type="project" value="UniProtKB-KW"/>
</dbReference>
<evidence type="ECO:0000256" key="1">
    <source>
        <dbReference type="ARBA" id="ARBA00004496"/>
    </source>
</evidence>
<sequence>MKAVGLTRYLPIEDPASLMDVELDQPKPGRRDLLVAVKAIAVNPVDTKVRAPKEGEEPAPKVLGWDAAGVVEAVGPEVELFQPGDEVFYAGDITRPGCNAEYQLIDERIVGTKPKSLDFSQAAAIPLTAITAYESFFDRLGIDVEGGNAGETILITGGAGGVGSIGIQLAKLAGLTVITTASRPESIEWVKQLGADHVINHFEPLRPQVETLGLTQIDHIALFNNTDQHWDQAIDLLRPQGKIVLLVDNKQPLDQSLMKRKSATMIWEFMYTRSMFQTPDMIEQHHLLNRVSAWLDSGKLQCTANEVRSPINAENLRWAHQTLEAGHTIGKIVLSGWE</sequence>
<evidence type="ECO:0000256" key="8">
    <source>
        <dbReference type="RuleBase" id="RU364000"/>
    </source>
</evidence>
<dbReference type="RefSeq" id="WP_145180836.1">
    <property type="nucleotide sequence ID" value="NZ_CP036266.1"/>
</dbReference>
<keyword evidence="8" id="KW-0862">Zinc</keyword>
<reference evidence="10 11" key="1">
    <citation type="submission" date="2019-02" db="EMBL/GenBank/DDBJ databases">
        <title>Deep-cultivation of Planctomycetes and their phenomic and genomic characterization uncovers novel biology.</title>
        <authorList>
            <person name="Wiegand S."/>
            <person name="Jogler M."/>
            <person name="Boedeker C."/>
            <person name="Pinto D."/>
            <person name="Vollmers J."/>
            <person name="Rivas-Marin E."/>
            <person name="Kohn T."/>
            <person name="Peeters S.H."/>
            <person name="Heuer A."/>
            <person name="Rast P."/>
            <person name="Oberbeckmann S."/>
            <person name="Bunk B."/>
            <person name="Jeske O."/>
            <person name="Meyerdierks A."/>
            <person name="Storesund J.E."/>
            <person name="Kallscheuer N."/>
            <person name="Luecker S."/>
            <person name="Lage O.M."/>
            <person name="Pohl T."/>
            <person name="Merkel B.J."/>
            <person name="Hornburger P."/>
            <person name="Mueller R.-W."/>
            <person name="Bruemmer F."/>
            <person name="Labrenz M."/>
            <person name="Spormann A.M."/>
            <person name="Op den Camp H."/>
            <person name="Overmann J."/>
            <person name="Amann R."/>
            <person name="Jetten M.S.M."/>
            <person name="Mascher T."/>
            <person name="Medema M.H."/>
            <person name="Devos D.P."/>
            <person name="Kaster A.-K."/>
            <person name="Ovreas L."/>
            <person name="Rohde M."/>
            <person name="Galperin M.Y."/>
            <person name="Jogler C."/>
        </authorList>
    </citation>
    <scope>NUCLEOTIDE SEQUENCE [LARGE SCALE GENOMIC DNA]</scope>
    <source>
        <strain evidence="10 11">HG66A1</strain>
    </source>
</reference>
<organism evidence="10 11">
    <name type="scientific">Gimesia chilikensis</name>
    <dbReference type="NCBI Taxonomy" id="2605989"/>
    <lineage>
        <taxon>Bacteria</taxon>
        <taxon>Pseudomonadati</taxon>
        <taxon>Planctomycetota</taxon>
        <taxon>Planctomycetia</taxon>
        <taxon>Planctomycetales</taxon>
        <taxon>Planctomycetaceae</taxon>
        <taxon>Gimesia</taxon>
    </lineage>
</organism>
<dbReference type="InterPro" id="IPR036291">
    <property type="entry name" value="NAD(P)-bd_dom_sf"/>
</dbReference>
<evidence type="ECO:0000256" key="7">
    <source>
        <dbReference type="ARBA" id="ARBA00022990"/>
    </source>
</evidence>
<comment type="subcellular location">
    <subcellularLocation>
        <location evidence="1">Cytoplasm</location>
    </subcellularLocation>
</comment>
<dbReference type="SUPFAM" id="SSF50129">
    <property type="entry name" value="GroES-like"/>
    <property type="match status" value="1"/>
</dbReference>
<evidence type="ECO:0000259" key="9">
    <source>
        <dbReference type="SMART" id="SM00829"/>
    </source>
</evidence>
<dbReference type="CDD" id="cd08252">
    <property type="entry name" value="AL_MDR"/>
    <property type="match status" value="1"/>
</dbReference>
<dbReference type="InterPro" id="IPR002364">
    <property type="entry name" value="Quin_OxRdtase/zeta-crystal_CS"/>
</dbReference>
<dbReference type="GO" id="GO:0005737">
    <property type="term" value="C:cytoplasm"/>
    <property type="evidence" value="ECO:0007669"/>
    <property type="project" value="UniProtKB-SubCell"/>
</dbReference>
<evidence type="ECO:0000256" key="5">
    <source>
        <dbReference type="ARBA" id="ARBA00022857"/>
    </source>
</evidence>
<keyword evidence="7" id="KW-0007">Acetylation</keyword>
<dbReference type="SMART" id="SM00829">
    <property type="entry name" value="PKS_ER"/>
    <property type="match status" value="1"/>
</dbReference>
<dbReference type="Proteomes" id="UP000320421">
    <property type="component" value="Chromosome"/>
</dbReference>
<dbReference type="InterPro" id="IPR051603">
    <property type="entry name" value="Zinc-ADH_QOR/CCCR"/>
</dbReference>
<dbReference type="GO" id="GO:0008270">
    <property type="term" value="F:zinc ion binding"/>
    <property type="evidence" value="ECO:0007669"/>
    <property type="project" value="InterPro"/>
</dbReference>
<dbReference type="Gene3D" id="3.40.50.720">
    <property type="entry name" value="NAD(P)-binding Rossmann-like Domain"/>
    <property type="match status" value="1"/>
</dbReference>